<feature type="signal peptide" evidence="1">
    <location>
        <begin position="1"/>
        <end position="26"/>
    </location>
</feature>
<evidence type="ECO:0000313" key="3">
    <source>
        <dbReference type="Proteomes" id="UP000199666"/>
    </source>
</evidence>
<feature type="chain" id="PRO_5011475753" description="GLPGLI family protein" evidence="1">
    <location>
        <begin position="27"/>
        <end position="245"/>
    </location>
</feature>
<name>A0A1I2XEX8_9SPHI</name>
<evidence type="ECO:0000313" key="2">
    <source>
        <dbReference type="EMBL" id="SFH11985.1"/>
    </source>
</evidence>
<dbReference type="EMBL" id="FOPP01000005">
    <property type="protein sequence ID" value="SFH11985.1"/>
    <property type="molecule type" value="Genomic_DNA"/>
</dbReference>
<evidence type="ECO:0008006" key="4">
    <source>
        <dbReference type="Google" id="ProtNLM"/>
    </source>
</evidence>
<sequence length="245" mass="28570">MNKALSATLVLICIHLTCLDSNFAQSTSKTNNPSADYSTELFFNSAIKQQSRLYNGAAFYDYPTVVEGSANFQDLNTFSTGTVVYQDFRFENVPLMYDIYQDKLISVLGKYNKYSLVSEKVSDFYLNDHHFKYIKVIDTTISVIRPGFYDLIHDGKSKIYVRRTKNMQFSLQNKVVTYYFVPKTSYYIERDQKYSTINGEKSFLSFFKDKKPELKKLLKEKKIKFRKQPDEAMVLLASYYESLTN</sequence>
<keyword evidence="3" id="KW-1185">Reference proteome</keyword>
<dbReference type="Proteomes" id="UP000199666">
    <property type="component" value="Unassembled WGS sequence"/>
</dbReference>
<gene>
    <name evidence="2" type="ORF">SAMN04489864_105194</name>
</gene>
<reference evidence="2 3" key="1">
    <citation type="submission" date="2016-10" db="EMBL/GenBank/DDBJ databases">
        <authorList>
            <person name="de Groot N.N."/>
        </authorList>
    </citation>
    <scope>NUCLEOTIDE SEQUENCE [LARGE SCALE GENOMIC DNA]</scope>
    <source>
        <strain evidence="2 3">DSM 18684</strain>
    </source>
</reference>
<dbReference type="OrthoDB" id="655382at2"/>
<keyword evidence="1" id="KW-0732">Signal</keyword>
<accession>A0A1I2XEX8</accession>
<dbReference type="RefSeq" id="WP_090993694.1">
    <property type="nucleotide sequence ID" value="NZ_FOPP01000005.1"/>
</dbReference>
<protein>
    <recommendedName>
        <fullName evidence="4">GLPGLI family protein</fullName>
    </recommendedName>
</protein>
<dbReference type="STRING" id="414048.SAMN04489864_105194"/>
<dbReference type="AlphaFoldDB" id="A0A1I2XEX8"/>
<proteinExistence type="predicted"/>
<organism evidence="2 3">
    <name type="scientific">Pedobacter insulae</name>
    <dbReference type="NCBI Taxonomy" id="414048"/>
    <lineage>
        <taxon>Bacteria</taxon>
        <taxon>Pseudomonadati</taxon>
        <taxon>Bacteroidota</taxon>
        <taxon>Sphingobacteriia</taxon>
        <taxon>Sphingobacteriales</taxon>
        <taxon>Sphingobacteriaceae</taxon>
        <taxon>Pedobacter</taxon>
    </lineage>
</organism>
<evidence type="ECO:0000256" key="1">
    <source>
        <dbReference type="SAM" id="SignalP"/>
    </source>
</evidence>